<sequence length="205" mass="22307">MGSRTRSDRHRDKETTPWQRANGEQLQQFLHRIALQVPSMDQLAVVCIGTDRSTGDSFGPWVGTILAELGWPLVIGTLAAPCDAEHYEAMIAGIPENKTIMAIDASLGRPDAVGGFLIAEGPLYPARATGGSLAPIGHYSIAGVVGPHSPRAYWSLQRASLYQIIRMAKQAAAAFCEAWDQEQPRNERCVDRIGSDPAALVRFIR</sequence>
<dbReference type="RefSeq" id="WP_183596651.1">
    <property type="nucleotide sequence ID" value="NZ_JACHXK010000001.1"/>
</dbReference>
<gene>
    <name evidence="2" type="ORF">FHS18_000548</name>
</gene>
<dbReference type="EMBL" id="JACHXK010000001">
    <property type="protein sequence ID" value="MBB3108520.1"/>
    <property type="molecule type" value="Genomic_DNA"/>
</dbReference>
<reference evidence="2 3" key="1">
    <citation type="submission" date="2020-08" db="EMBL/GenBank/DDBJ databases">
        <title>Genomic Encyclopedia of Type Strains, Phase III (KMG-III): the genomes of soil and plant-associated and newly described type strains.</title>
        <authorList>
            <person name="Whitman W."/>
        </authorList>
    </citation>
    <scope>NUCLEOTIDE SEQUENCE [LARGE SCALE GENOMIC DNA]</scope>
    <source>
        <strain evidence="2 3">CECT 5862</strain>
    </source>
</reference>
<evidence type="ECO:0000313" key="3">
    <source>
        <dbReference type="Proteomes" id="UP000570361"/>
    </source>
</evidence>
<dbReference type="Proteomes" id="UP000570361">
    <property type="component" value="Unassembled WGS sequence"/>
</dbReference>
<accession>A0A7W5FKT8</accession>
<dbReference type="AlphaFoldDB" id="A0A7W5FKT8"/>
<name>A0A7W5FKT8_9BACL</name>
<dbReference type="InterPro" id="IPR009665">
    <property type="entry name" value="YyaC"/>
</dbReference>
<organism evidence="2 3">
    <name type="scientific">Paenibacillus phyllosphaerae</name>
    <dbReference type="NCBI Taxonomy" id="274593"/>
    <lineage>
        <taxon>Bacteria</taxon>
        <taxon>Bacillati</taxon>
        <taxon>Bacillota</taxon>
        <taxon>Bacilli</taxon>
        <taxon>Bacillales</taxon>
        <taxon>Paenibacillaceae</taxon>
        <taxon>Paenibacillus</taxon>
    </lineage>
</organism>
<evidence type="ECO:0000313" key="2">
    <source>
        <dbReference type="EMBL" id="MBB3108520.1"/>
    </source>
</evidence>
<dbReference type="InterPro" id="IPR023430">
    <property type="entry name" value="Pept_HybD-like_dom_sf"/>
</dbReference>
<keyword evidence="3" id="KW-1185">Reference proteome</keyword>
<feature type="region of interest" description="Disordered" evidence="1">
    <location>
        <begin position="1"/>
        <end position="22"/>
    </location>
</feature>
<dbReference type="Pfam" id="PF06866">
    <property type="entry name" value="DUF1256"/>
    <property type="match status" value="1"/>
</dbReference>
<proteinExistence type="predicted"/>
<protein>
    <submittedName>
        <fullName evidence="2">Putative sporulation protein YyaC</fullName>
    </submittedName>
</protein>
<dbReference type="SUPFAM" id="SSF53163">
    <property type="entry name" value="HybD-like"/>
    <property type="match status" value="1"/>
</dbReference>
<evidence type="ECO:0000256" key="1">
    <source>
        <dbReference type="SAM" id="MobiDB-lite"/>
    </source>
</evidence>
<dbReference type="NCBIfam" id="TIGR02841">
    <property type="entry name" value="spore_YyaC"/>
    <property type="match status" value="1"/>
</dbReference>
<feature type="compositionally biased region" description="Basic and acidic residues" evidence="1">
    <location>
        <begin position="1"/>
        <end position="15"/>
    </location>
</feature>
<comment type="caution">
    <text evidence="2">The sequence shown here is derived from an EMBL/GenBank/DDBJ whole genome shotgun (WGS) entry which is preliminary data.</text>
</comment>